<name>A0A557WY94_9MYCO</name>
<proteinExistence type="predicted"/>
<protein>
    <submittedName>
        <fullName evidence="1">DNA-binding protein</fullName>
    </submittedName>
</protein>
<keyword evidence="2" id="KW-1185">Reference proteome</keyword>
<dbReference type="Proteomes" id="UP000320513">
    <property type="component" value="Unassembled WGS sequence"/>
</dbReference>
<dbReference type="RefSeq" id="WP_144954697.1">
    <property type="nucleotide sequence ID" value="NZ_VMQU01000178.1"/>
</dbReference>
<accession>A0A557WY94</accession>
<reference evidence="1 2" key="1">
    <citation type="submission" date="2019-07" db="EMBL/GenBank/DDBJ databases">
        <title>New Mycobacterium species.</title>
        <authorList>
            <person name="Tortoli E."/>
            <person name="Ghielmetti G."/>
            <person name="Friedel U."/>
            <person name="Trovato A."/>
        </authorList>
    </citation>
    <scope>NUCLEOTIDE SEQUENCE [LARGE SCALE GENOMIC DNA]</scope>
    <source>
        <strain evidence="1 2">16-83</strain>
    </source>
</reference>
<evidence type="ECO:0000313" key="1">
    <source>
        <dbReference type="EMBL" id="TVS78246.1"/>
    </source>
</evidence>
<keyword evidence="1" id="KW-0238">DNA-binding</keyword>
<sequence>MDTTAAHTSQGTIALTLRLPAELAEAVKNYAFLTNTSGNEVIKRAVIEYMKAHAQTDMVRAAFEKALEQHKVAFDKLADL</sequence>
<comment type="caution">
    <text evidence="1">The sequence shown here is derived from an EMBL/GenBank/DDBJ whole genome shotgun (WGS) entry which is preliminary data.</text>
</comment>
<dbReference type="EMBL" id="VMQU01000178">
    <property type="protein sequence ID" value="TVS78246.1"/>
    <property type="molecule type" value="Genomic_DNA"/>
</dbReference>
<organism evidence="1 2">
    <name type="scientific">Mycobacterium helveticum</name>
    <dbReference type="NCBI Taxonomy" id="2592811"/>
    <lineage>
        <taxon>Bacteria</taxon>
        <taxon>Bacillati</taxon>
        <taxon>Actinomycetota</taxon>
        <taxon>Actinomycetes</taxon>
        <taxon>Mycobacteriales</taxon>
        <taxon>Mycobacteriaceae</taxon>
        <taxon>Mycobacterium</taxon>
    </lineage>
</organism>
<evidence type="ECO:0000313" key="2">
    <source>
        <dbReference type="Proteomes" id="UP000320513"/>
    </source>
</evidence>
<dbReference type="AlphaFoldDB" id="A0A557WY94"/>
<dbReference type="GO" id="GO:0003677">
    <property type="term" value="F:DNA binding"/>
    <property type="evidence" value="ECO:0007669"/>
    <property type="project" value="UniProtKB-KW"/>
</dbReference>
<gene>
    <name evidence="1" type="ORF">FPZ47_25275</name>
</gene>
<dbReference type="OrthoDB" id="4739708at2"/>